<evidence type="ECO:0000256" key="7">
    <source>
        <dbReference type="PIRSR" id="PIRSR001021-1"/>
    </source>
</evidence>
<keyword evidence="4 10" id="KW-0378">Hydrolase</keyword>
<dbReference type="Proteomes" id="UP000824106">
    <property type="component" value="Unassembled WGS sequence"/>
</dbReference>
<evidence type="ECO:0000256" key="4">
    <source>
        <dbReference type="ARBA" id="ARBA00022801"/>
    </source>
</evidence>
<feature type="binding site" evidence="8">
    <location>
        <position position="203"/>
    </location>
    <ligand>
        <name>Ca(2+)</name>
        <dbReference type="ChEBI" id="CHEBI:29108"/>
        <label>2</label>
    </ligand>
</feature>
<name>A0A9D2G0T9_9LACT</name>
<keyword evidence="6 10" id="KW-0326">Glycosidase</keyword>
<dbReference type="NCBIfam" id="NF006969">
    <property type="entry name" value="PRK09441.1-2"/>
    <property type="match status" value="1"/>
</dbReference>
<feature type="active site" description="Nucleophile" evidence="7">
    <location>
        <position position="232"/>
    </location>
</feature>
<evidence type="ECO:0000256" key="8">
    <source>
        <dbReference type="PIRSR" id="PIRSR001021-2"/>
    </source>
</evidence>
<dbReference type="NCBIfam" id="NF006968">
    <property type="entry name" value="PRK09441.1-1"/>
    <property type="match status" value="1"/>
</dbReference>
<evidence type="ECO:0000313" key="10">
    <source>
        <dbReference type="EMBL" id="HIZ70305.1"/>
    </source>
</evidence>
<dbReference type="Gene3D" id="2.60.40.1180">
    <property type="entry name" value="Golgi alpha-mannosidase II"/>
    <property type="match status" value="1"/>
</dbReference>
<organism evidence="10 11">
    <name type="scientific">Candidatus Atopostipes pullistercoris</name>
    <dbReference type="NCBI Taxonomy" id="2838467"/>
    <lineage>
        <taxon>Bacteria</taxon>
        <taxon>Bacillati</taxon>
        <taxon>Bacillota</taxon>
        <taxon>Bacilli</taxon>
        <taxon>Lactobacillales</taxon>
        <taxon>Carnobacteriaceae</taxon>
        <taxon>Atopostipes</taxon>
    </lineage>
</organism>
<dbReference type="GO" id="GO:0005509">
    <property type="term" value="F:calcium ion binding"/>
    <property type="evidence" value="ECO:0007669"/>
    <property type="project" value="InterPro"/>
</dbReference>
<dbReference type="Gene3D" id="2.40.30.140">
    <property type="match status" value="1"/>
</dbReference>
<proteinExistence type="inferred from homology"/>
<evidence type="ECO:0000256" key="6">
    <source>
        <dbReference type="ARBA" id="ARBA00023295"/>
    </source>
</evidence>
<comment type="similarity">
    <text evidence="2">Belongs to the glycosyl hydrolase 13 family.</text>
</comment>
<feature type="active site" description="Proton donor" evidence="7">
    <location>
        <position position="262"/>
    </location>
</feature>
<dbReference type="GO" id="GO:0004556">
    <property type="term" value="F:alpha-amylase activity"/>
    <property type="evidence" value="ECO:0007669"/>
    <property type="project" value="UniProtKB-EC"/>
</dbReference>
<evidence type="ECO:0000256" key="5">
    <source>
        <dbReference type="ARBA" id="ARBA00023277"/>
    </source>
</evidence>
<sequence>MGNNVMLQAFEWNLENNGKLYVQLKQEAKQLKENGFDALWLPPMFKGTGQNDVGYGVYDLYDLGEFDQKGTIRTKYGTLKELKELIDELHKYEIKVYADIVLNHKAGADYSEEFAAIQVDEEDRMKEISDVYNIEGWTGFNFPGRNQKYSAFEWNFQHFSGVDFDQKAGTEGIFKIVGENKEWANDVSEEKGNYDYLMFADIDHKHPDVQKELLNWGEWFVNFIEIDGMRFDALKHIDISFIEQFIKHIEKNVERDFYFFGEYWVYEESKKSNYLYETKYHTDLFDVAFHYNMVEASVNGSNYDIRKIFDGTLTKEHPMMSVTFVDNHDSQPGQALESFVEGWFKKIAYGLILLRKDGYPCVFYGDYYGINGEDPMKGHKEMIDQLLQIRKQYAYGQQDTYMENENLMGWVRHGDDAHPGSLAVLVSTGDSGVISMFVGKDQAGKIYTELTNNNDHEVEINDKGFGEFEVGPGTLTCWAEKTQ</sequence>
<evidence type="ECO:0000256" key="2">
    <source>
        <dbReference type="ARBA" id="ARBA00008061"/>
    </source>
</evidence>
<feature type="binding site" evidence="8">
    <location>
        <position position="103"/>
    </location>
    <ligand>
        <name>Ca(2+)</name>
        <dbReference type="ChEBI" id="CHEBI:29108"/>
        <label>1</label>
    </ligand>
</feature>
<comment type="cofactor">
    <cofactor evidence="1">
        <name>Ca(2+)</name>
        <dbReference type="ChEBI" id="CHEBI:29108"/>
    </cofactor>
</comment>
<feature type="binding site" evidence="8">
    <location>
        <position position="201"/>
    </location>
    <ligand>
        <name>Ca(2+)</name>
        <dbReference type="ChEBI" id="CHEBI:29108"/>
        <label>1</label>
    </ligand>
</feature>
<dbReference type="PIRSF" id="PIRSF001021">
    <property type="entry name" value="Alph-amls_thrmst"/>
    <property type="match status" value="1"/>
</dbReference>
<keyword evidence="3 8" id="KW-0479">Metal-binding</keyword>
<evidence type="ECO:0000256" key="1">
    <source>
        <dbReference type="ARBA" id="ARBA00001913"/>
    </source>
</evidence>
<accession>A0A9D2G0T9</accession>
<dbReference type="SMART" id="SM00642">
    <property type="entry name" value="Aamy"/>
    <property type="match status" value="1"/>
</dbReference>
<dbReference type="SUPFAM" id="SSF51011">
    <property type="entry name" value="Glycosyl hydrolase domain"/>
    <property type="match status" value="1"/>
</dbReference>
<feature type="domain" description="Glycosyl hydrolase family 13 catalytic" evidence="9">
    <location>
        <begin position="4"/>
        <end position="390"/>
    </location>
</feature>
<dbReference type="CDD" id="cd11318">
    <property type="entry name" value="AmyAc_bac_fung_AmyA"/>
    <property type="match status" value="1"/>
</dbReference>
<dbReference type="Pfam" id="PF00128">
    <property type="entry name" value="Alpha-amylase"/>
    <property type="match status" value="1"/>
</dbReference>
<dbReference type="EC" id="3.2.1.1" evidence="10"/>
<evidence type="ECO:0000256" key="3">
    <source>
        <dbReference type="ARBA" id="ARBA00022723"/>
    </source>
</evidence>
<dbReference type="PANTHER" id="PTHR43447">
    <property type="entry name" value="ALPHA-AMYLASE"/>
    <property type="match status" value="1"/>
</dbReference>
<feature type="binding site" evidence="8">
    <location>
        <position position="195"/>
    </location>
    <ligand>
        <name>Ca(2+)</name>
        <dbReference type="ChEBI" id="CHEBI:29108"/>
        <label>1</label>
    </ligand>
</feature>
<evidence type="ECO:0000259" key="9">
    <source>
        <dbReference type="SMART" id="SM00642"/>
    </source>
</evidence>
<dbReference type="InterPro" id="IPR006047">
    <property type="entry name" value="GH13_cat_dom"/>
</dbReference>
<dbReference type="Gene3D" id="3.20.20.80">
    <property type="entry name" value="Glycosidases"/>
    <property type="match status" value="1"/>
</dbReference>
<dbReference type="GO" id="GO:0005975">
    <property type="term" value="P:carbohydrate metabolic process"/>
    <property type="evidence" value="ECO:0007669"/>
    <property type="project" value="InterPro"/>
</dbReference>
<dbReference type="InterPro" id="IPR017853">
    <property type="entry name" value="GH"/>
</dbReference>
<keyword evidence="8" id="KW-0106">Calcium</keyword>
<comment type="caution">
    <text evidence="10">The sequence shown here is derived from an EMBL/GenBank/DDBJ whole genome shotgun (WGS) entry which is preliminary data.</text>
</comment>
<dbReference type="EMBL" id="DXAZ01000010">
    <property type="protein sequence ID" value="HIZ70305.1"/>
    <property type="molecule type" value="Genomic_DNA"/>
</dbReference>
<dbReference type="AlphaFoldDB" id="A0A9D2G0T9"/>
<dbReference type="InterPro" id="IPR013780">
    <property type="entry name" value="Glyco_hydro_b"/>
</dbReference>
<reference evidence="10" key="1">
    <citation type="journal article" date="2021" name="PeerJ">
        <title>Extensive microbial diversity within the chicken gut microbiome revealed by metagenomics and culture.</title>
        <authorList>
            <person name="Gilroy R."/>
            <person name="Ravi A."/>
            <person name="Getino M."/>
            <person name="Pursley I."/>
            <person name="Horton D.L."/>
            <person name="Alikhan N.F."/>
            <person name="Baker D."/>
            <person name="Gharbi K."/>
            <person name="Hall N."/>
            <person name="Watson M."/>
            <person name="Adriaenssens E.M."/>
            <person name="Foster-Nyarko E."/>
            <person name="Jarju S."/>
            <person name="Secka A."/>
            <person name="Antonio M."/>
            <person name="Oren A."/>
            <person name="Chaudhuri R.R."/>
            <person name="La Ragione R."/>
            <person name="Hildebrand F."/>
            <person name="Pallen M.J."/>
        </authorList>
    </citation>
    <scope>NUCLEOTIDE SEQUENCE</scope>
    <source>
        <strain evidence="10">CHK169-4300</strain>
    </source>
</reference>
<evidence type="ECO:0000313" key="11">
    <source>
        <dbReference type="Proteomes" id="UP000824106"/>
    </source>
</evidence>
<reference evidence="10" key="2">
    <citation type="submission" date="2021-04" db="EMBL/GenBank/DDBJ databases">
        <authorList>
            <person name="Gilroy R."/>
        </authorList>
    </citation>
    <scope>NUCLEOTIDE SEQUENCE</scope>
    <source>
        <strain evidence="10">CHK169-4300</strain>
    </source>
</reference>
<feature type="binding site" evidence="8">
    <location>
        <position position="236"/>
    </location>
    <ligand>
        <name>Ca(2+)</name>
        <dbReference type="ChEBI" id="CHEBI:29108"/>
        <label>1</label>
    </ligand>
</feature>
<dbReference type="SUPFAM" id="SSF51445">
    <property type="entry name" value="(Trans)glycosidases"/>
    <property type="match status" value="1"/>
</dbReference>
<gene>
    <name evidence="10" type="ORF">H9808_00785</name>
</gene>
<protein>
    <submittedName>
        <fullName evidence="10">Alpha-amylase</fullName>
        <ecNumber evidence="10">3.2.1.1</ecNumber>
    </submittedName>
</protein>
<dbReference type="InterPro" id="IPR013776">
    <property type="entry name" value="A-amylase_thermo"/>
</dbReference>
<keyword evidence="5" id="KW-0119">Carbohydrate metabolism</keyword>